<dbReference type="STRING" id="167539.Pro_0886"/>
<dbReference type="InterPro" id="IPR032801">
    <property type="entry name" value="PXL2A/B/C"/>
</dbReference>
<reference evidence="1 2" key="1">
    <citation type="journal article" date="2003" name="Proc. Natl. Acad. Sci. U.S.A.">
        <title>Genome sequence of the cyanobacterium Prochlorococcus marinus SS120, a nearly minimal oxyphototrophic genome.</title>
        <authorList>
            <person name="Dufresne A."/>
            <person name="Salanoubat M."/>
            <person name="Partensky F."/>
            <person name="Artiguenave F."/>
            <person name="Axmann I.M."/>
            <person name="Barbe V."/>
            <person name="Duprat S."/>
            <person name="Galperin M.Y."/>
            <person name="Koonin E.V."/>
            <person name="Le Gall F."/>
            <person name="Makarova K.S."/>
            <person name="Ostrowski M."/>
            <person name="Oztas S."/>
            <person name="Robert C."/>
            <person name="Rogozin I.B."/>
            <person name="Scanlan D.J."/>
            <person name="Tandeau de Marsac N."/>
            <person name="Weissenbach J."/>
            <person name="Wincker P."/>
            <person name="Wolf Y.I."/>
            <person name="Hess W.R."/>
        </authorList>
    </citation>
    <scope>NUCLEOTIDE SEQUENCE [LARGE SCALE GENOMIC DNA]</scope>
    <source>
        <strain evidence="2">SARG / CCMP1375 / SS120</strain>
    </source>
</reference>
<gene>
    <name evidence="1" type="ordered locus">Pro_0886</name>
</gene>
<dbReference type="KEGG" id="pma:Pro_0886"/>
<protein>
    <submittedName>
        <fullName evidence="1">Uncharacterized protein</fullName>
    </submittedName>
</protein>
<name>Q7VC56_PROMA</name>
<evidence type="ECO:0000313" key="2">
    <source>
        <dbReference type="Proteomes" id="UP000001420"/>
    </source>
</evidence>
<proteinExistence type="predicted"/>
<dbReference type="EMBL" id="AE017126">
    <property type="protein sequence ID" value="AAP99930.1"/>
    <property type="molecule type" value="Genomic_DNA"/>
</dbReference>
<dbReference type="eggNOG" id="ENOG502Z81T">
    <property type="taxonomic scope" value="Bacteria"/>
</dbReference>
<dbReference type="PATRIC" id="fig|167539.5.peg.935"/>
<evidence type="ECO:0000313" key="1">
    <source>
        <dbReference type="EMBL" id="AAP99930.1"/>
    </source>
</evidence>
<dbReference type="AlphaFoldDB" id="Q7VC56"/>
<dbReference type="Proteomes" id="UP000001420">
    <property type="component" value="Chromosome"/>
</dbReference>
<dbReference type="HOGENOM" id="CLU_061685_0_0_3"/>
<dbReference type="RefSeq" id="WP_011125038.1">
    <property type="nucleotide sequence ID" value="NC_005042.1"/>
</dbReference>
<accession>Q7VC56</accession>
<organism evidence="1 2">
    <name type="scientific">Prochlorococcus marinus (strain SARG / CCMP1375 / SS120)</name>
    <dbReference type="NCBI Taxonomy" id="167539"/>
    <lineage>
        <taxon>Bacteria</taxon>
        <taxon>Bacillati</taxon>
        <taxon>Cyanobacteriota</taxon>
        <taxon>Cyanophyceae</taxon>
        <taxon>Synechococcales</taxon>
        <taxon>Prochlorococcaceae</taxon>
        <taxon>Prochlorococcus</taxon>
    </lineage>
</organism>
<dbReference type="EnsemblBacteria" id="AAP99930">
    <property type="protein sequence ID" value="AAP99930"/>
    <property type="gene ID" value="Pro_0886"/>
</dbReference>
<sequence length="243" mass="28116">MTNLNGSEIIRIFEDELKKKIIRKKSLYVVLGLLGDFDSFEYIQALRPYLSNIDKSRIKLNIIGIGNEDSRKYFCKYTKLPEKYIRTVDQNNLHKKLLLNDGLSLPINPLINLMLMCMGFKSPGTIPEVLRGYLGNKNSRQIFNDNEDIAFSNIIRFRAASFNLIGEKGSLRPFELASLRLMNLIEVASNWNIYMKNQTFLTQRGGTFLIDSDEKLLYSYRCQSLLGFSETMEEPVKFLKAWL</sequence>
<dbReference type="Pfam" id="PF13911">
    <property type="entry name" value="AhpC-TSA_2"/>
    <property type="match status" value="1"/>
</dbReference>
<dbReference type="OrthoDB" id="538741at2"/>
<keyword evidence="2" id="KW-1185">Reference proteome</keyword>